<dbReference type="SUPFAM" id="SSF52499">
    <property type="entry name" value="Isochorismatase-like hydrolases"/>
    <property type="match status" value="1"/>
</dbReference>
<dbReference type="Proteomes" id="UP000823889">
    <property type="component" value="Unassembled WGS sequence"/>
</dbReference>
<evidence type="ECO:0000313" key="3">
    <source>
        <dbReference type="Proteomes" id="UP000823889"/>
    </source>
</evidence>
<dbReference type="PANTHER" id="PTHR14119:SF3">
    <property type="entry name" value="ISOCHORISMATASE DOMAIN-CONTAINING PROTEIN 2"/>
    <property type="match status" value="1"/>
</dbReference>
<reference evidence="2" key="2">
    <citation type="submission" date="2021-04" db="EMBL/GenBank/DDBJ databases">
        <authorList>
            <person name="Gilroy R."/>
        </authorList>
    </citation>
    <scope>NUCLEOTIDE SEQUENCE</scope>
    <source>
        <strain evidence="2">9264</strain>
    </source>
</reference>
<evidence type="ECO:0000313" key="2">
    <source>
        <dbReference type="EMBL" id="HJD43478.1"/>
    </source>
</evidence>
<comment type="caution">
    <text evidence="2">The sequence shown here is derived from an EMBL/GenBank/DDBJ whole genome shotgun (WGS) entry which is preliminary data.</text>
</comment>
<sequence length="178" mass="19434">MPLLTAADSTVLVIDLQEKLLTAIHEHDALLGRVVRFVQGAKACHVPVVATEHWPEKIGATHPELAPHLDTIIGKTHFDAAREEAVLNALPPERKRVLVVGAEAHICVLQTALTLASKGFQPVLVVDGIGSRLDSSRQAALQRWQQHGFEAVTMEMALFEWLETPANPAFKAILPLVK</sequence>
<protein>
    <submittedName>
        <fullName evidence="2">Isochorismatase family protein</fullName>
    </submittedName>
</protein>
<feature type="domain" description="Isochorismatase-like" evidence="1">
    <location>
        <begin position="10"/>
        <end position="155"/>
    </location>
</feature>
<evidence type="ECO:0000259" key="1">
    <source>
        <dbReference type="Pfam" id="PF00857"/>
    </source>
</evidence>
<dbReference type="InterPro" id="IPR036380">
    <property type="entry name" value="Isochorismatase-like_sf"/>
</dbReference>
<dbReference type="InterPro" id="IPR000868">
    <property type="entry name" value="Isochorismatase-like_dom"/>
</dbReference>
<organism evidence="2 3">
    <name type="scientific">Candidatus Paenalcaligenes intestinipullorum</name>
    <dbReference type="NCBI Taxonomy" id="2838718"/>
    <lineage>
        <taxon>Bacteria</taxon>
        <taxon>Pseudomonadati</taxon>
        <taxon>Pseudomonadota</taxon>
        <taxon>Betaproteobacteria</taxon>
        <taxon>Burkholderiales</taxon>
        <taxon>Alcaligenaceae</taxon>
        <taxon>Paenalcaligenes</taxon>
    </lineage>
</organism>
<gene>
    <name evidence="2" type="ORF">H9906_00425</name>
</gene>
<dbReference type="Pfam" id="PF00857">
    <property type="entry name" value="Isochorismatase"/>
    <property type="match status" value="1"/>
</dbReference>
<proteinExistence type="predicted"/>
<name>A0A9D2RI81_9BURK</name>
<dbReference type="PANTHER" id="PTHR14119">
    <property type="entry name" value="HYDROLASE"/>
    <property type="match status" value="1"/>
</dbReference>
<accession>A0A9D2RI81</accession>
<dbReference type="AlphaFoldDB" id="A0A9D2RI81"/>
<reference evidence="2" key="1">
    <citation type="journal article" date="2021" name="PeerJ">
        <title>Extensive microbial diversity within the chicken gut microbiome revealed by metagenomics and culture.</title>
        <authorList>
            <person name="Gilroy R."/>
            <person name="Ravi A."/>
            <person name="Getino M."/>
            <person name="Pursley I."/>
            <person name="Horton D.L."/>
            <person name="Alikhan N.F."/>
            <person name="Baker D."/>
            <person name="Gharbi K."/>
            <person name="Hall N."/>
            <person name="Watson M."/>
            <person name="Adriaenssens E.M."/>
            <person name="Foster-Nyarko E."/>
            <person name="Jarju S."/>
            <person name="Secka A."/>
            <person name="Antonio M."/>
            <person name="Oren A."/>
            <person name="Chaudhuri R.R."/>
            <person name="La Ragione R."/>
            <person name="Hildebrand F."/>
            <person name="Pallen M.J."/>
        </authorList>
    </citation>
    <scope>NUCLEOTIDE SEQUENCE</scope>
    <source>
        <strain evidence="2">9264</strain>
    </source>
</reference>
<dbReference type="InterPro" id="IPR050993">
    <property type="entry name" value="Isochorismatase_domain"/>
</dbReference>
<dbReference type="EMBL" id="DWUQ01000007">
    <property type="protein sequence ID" value="HJD43478.1"/>
    <property type="molecule type" value="Genomic_DNA"/>
</dbReference>
<dbReference type="Gene3D" id="3.40.50.850">
    <property type="entry name" value="Isochorismatase-like"/>
    <property type="match status" value="1"/>
</dbReference>